<sequence>MAEQDFKKGMDEYAFCCVGRFVWGKPLTVKAYRTVMCQVWGCLDLNIVKFNDQVYQLFFPDEGTRKKALERVPWCFDDYLFIIESWHPAMESPNFRFRIPLDIRLVQYERLPKLCFQYGNWDQTLLSCPSLPPNASKAEKDEQEYGLWLGVDAKFHEDSKLLLTADLDNSRQIIRINNIRANYLEKPVPRHLFVEARHGKDEQSNNHLQRQMTKAGRSTKSQQGTKRWLVFDHQAELRKLKLSDSPSRKKQAPGIATTLKQYRVKPITTESKTEVAQ</sequence>
<organism evidence="1 2">
    <name type="scientific">Catharanthus roseus</name>
    <name type="common">Madagascar periwinkle</name>
    <name type="synonym">Vinca rosea</name>
    <dbReference type="NCBI Taxonomy" id="4058"/>
    <lineage>
        <taxon>Eukaryota</taxon>
        <taxon>Viridiplantae</taxon>
        <taxon>Streptophyta</taxon>
        <taxon>Embryophyta</taxon>
        <taxon>Tracheophyta</taxon>
        <taxon>Spermatophyta</taxon>
        <taxon>Magnoliopsida</taxon>
        <taxon>eudicotyledons</taxon>
        <taxon>Gunneridae</taxon>
        <taxon>Pentapetalae</taxon>
        <taxon>asterids</taxon>
        <taxon>lamiids</taxon>
        <taxon>Gentianales</taxon>
        <taxon>Apocynaceae</taxon>
        <taxon>Rauvolfioideae</taxon>
        <taxon>Vinceae</taxon>
        <taxon>Catharanthinae</taxon>
        <taxon>Catharanthus</taxon>
    </lineage>
</organism>
<accession>A0ACC0CEC9</accession>
<dbReference type="EMBL" id="CM044701">
    <property type="protein sequence ID" value="KAI5683317.1"/>
    <property type="molecule type" value="Genomic_DNA"/>
</dbReference>
<comment type="caution">
    <text evidence="1">The sequence shown here is derived from an EMBL/GenBank/DDBJ whole genome shotgun (WGS) entry which is preliminary data.</text>
</comment>
<evidence type="ECO:0000313" key="1">
    <source>
        <dbReference type="EMBL" id="KAI5683317.1"/>
    </source>
</evidence>
<name>A0ACC0CEC9_CATRO</name>
<reference evidence="2" key="1">
    <citation type="journal article" date="2023" name="Nat. Plants">
        <title>Single-cell RNA sequencing provides a high-resolution roadmap for understanding the multicellular compartmentation of specialized metabolism.</title>
        <authorList>
            <person name="Sun S."/>
            <person name="Shen X."/>
            <person name="Li Y."/>
            <person name="Li Y."/>
            <person name="Wang S."/>
            <person name="Li R."/>
            <person name="Zhang H."/>
            <person name="Shen G."/>
            <person name="Guo B."/>
            <person name="Wei J."/>
            <person name="Xu J."/>
            <person name="St-Pierre B."/>
            <person name="Chen S."/>
            <person name="Sun C."/>
        </authorList>
    </citation>
    <scope>NUCLEOTIDE SEQUENCE [LARGE SCALE GENOMIC DNA]</scope>
</reference>
<evidence type="ECO:0000313" key="2">
    <source>
        <dbReference type="Proteomes" id="UP001060085"/>
    </source>
</evidence>
<proteinExistence type="predicted"/>
<protein>
    <submittedName>
        <fullName evidence="1">Uncharacterized protein</fullName>
    </submittedName>
</protein>
<gene>
    <name evidence="1" type="ORF">M9H77_04545</name>
</gene>
<dbReference type="Proteomes" id="UP001060085">
    <property type="component" value="Linkage Group LG01"/>
</dbReference>
<keyword evidence="2" id="KW-1185">Reference proteome</keyword>